<dbReference type="GO" id="GO:0019901">
    <property type="term" value="F:protein kinase binding"/>
    <property type="evidence" value="ECO:0007669"/>
    <property type="project" value="TreeGrafter"/>
</dbReference>
<sequence>AAAAGARETGAERGRGLQSGRAGLPPRSAEEGSGLWCLPLQLGFQDVIAEPASAHSCDRVWICSHALFEISKYLVYKLLTLLLAIPLALVAGVVFALLSCLHIWIVIPFVKTCLMVLPSVQTVWKSMTDVLLAPLCQSMGRCFAAVNIRLDQE</sequence>
<keyword evidence="4 6" id="KW-0333">Golgi apparatus</keyword>
<keyword evidence="9" id="KW-1185">Reference proteome</keyword>
<accession>A0A3Q0GP26</accession>
<dbReference type="PANTHER" id="PTHR10844:SF3">
    <property type="entry name" value="CAVEOLIN-2"/>
    <property type="match status" value="1"/>
</dbReference>
<dbReference type="GO" id="GO:0031410">
    <property type="term" value="C:cytoplasmic vesicle"/>
    <property type="evidence" value="ECO:0007669"/>
    <property type="project" value="TreeGrafter"/>
</dbReference>
<evidence type="ECO:0000256" key="5">
    <source>
        <dbReference type="ARBA" id="ARBA00023136"/>
    </source>
</evidence>
<dbReference type="GO" id="GO:0048471">
    <property type="term" value="C:perinuclear region of cytoplasm"/>
    <property type="evidence" value="ECO:0007669"/>
    <property type="project" value="TreeGrafter"/>
</dbReference>
<dbReference type="Proteomes" id="UP000189705">
    <property type="component" value="Unplaced"/>
</dbReference>
<comment type="function">
    <text evidence="6">May act as a scaffolding protein within caveolar membranes. Interacts directly with G-protein alpha subunits and can functionally regulate their activity.</text>
</comment>
<dbReference type="AlphaFoldDB" id="A0A3Q0GP26"/>
<dbReference type="Pfam" id="PF01146">
    <property type="entry name" value="Caveolin"/>
    <property type="match status" value="1"/>
</dbReference>
<dbReference type="GO" id="GO:0051480">
    <property type="term" value="P:regulation of cytosolic calcium ion concentration"/>
    <property type="evidence" value="ECO:0007669"/>
    <property type="project" value="TreeGrafter"/>
</dbReference>
<feature type="transmembrane region" description="Helical" evidence="8">
    <location>
        <begin position="78"/>
        <end position="105"/>
    </location>
</feature>
<reference evidence="10" key="1">
    <citation type="submission" date="2025-08" db="UniProtKB">
        <authorList>
            <consortium name="RefSeq"/>
        </authorList>
    </citation>
    <scope>IDENTIFICATION</scope>
</reference>
<gene>
    <name evidence="10" type="primary">CAV2</name>
</gene>
<dbReference type="GO" id="GO:0000139">
    <property type="term" value="C:Golgi membrane"/>
    <property type="evidence" value="ECO:0007669"/>
    <property type="project" value="UniProtKB-SubCell"/>
</dbReference>
<evidence type="ECO:0000256" key="3">
    <source>
        <dbReference type="ARBA" id="ARBA00022475"/>
    </source>
</evidence>
<evidence type="ECO:0000313" key="10">
    <source>
        <dbReference type="RefSeq" id="XP_025059943.1"/>
    </source>
</evidence>
<dbReference type="GO" id="GO:0005925">
    <property type="term" value="C:focal adhesion"/>
    <property type="evidence" value="ECO:0007669"/>
    <property type="project" value="TreeGrafter"/>
</dbReference>
<evidence type="ECO:0000256" key="7">
    <source>
        <dbReference type="SAM" id="MobiDB-lite"/>
    </source>
</evidence>
<evidence type="ECO:0000256" key="1">
    <source>
        <dbReference type="ARBA" id="ARBA00004202"/>
    </source>
</evidence>
<dbReference type="InParanoid" id="A0A3Q0GP26"/>
<keyword evidence="3 6" id="KW-1003">Cell membrane</keyword>
<organism evidence="9 10">
    <name type="scientific">Alligator sinensis</name>
    <name type="common">Chinese alligator</name>
    <dbReference type="NCBI Taxonomy" id="38654"/>
    <lineage>
        <taxon>Eukaryota</taxon>
        <taxon>Metazoa</taxon>
        <taxon>Chordata</taxon>
        <taxon>Craniata</taxon>
        <taxon>Vertebrata</taxon>
        <taxon>Euteleostomi</taxon>
        <taxon>Archelosauria</taxon>
        <taxon>Archosauria</taxon>
        <taxon>Crocodylia</taxon>
        <taxon>Alligatoridae</taxon>
        <taxon>Alligatorinae</taxon>
        <taxon>Alligator</taxon>
    </lineage>
</organism>
<name>A0A3Q0GP26_ALLSI</name>
<dbReference type="GO" id="GO:0042383">
    <property type="term" value="C:sarcolemma"/>
    <property type="evidence" value="ECO:0007669"/>
    <property type="project" value="TreeGrafter"/>
</dbReference>
<evidence type="ECO:0000313" key="9">
    <source>
        <dbReference type="Proteomes" id="UP000189705"/>
    </source>
</evidence>
<dbReference type="GO" id="GO:0070836">
    <property type="term" value="P:caveola assembly"/>
    <property type="evidence" value="ECO:0007669"/>
    <property type="project" value="InterPro"/>
</dbReference>
<dbReference type="GeneID" id="102368692"/>
<dbReference type="GO" id="GO:0060090">
    <property type="term" value="F:molecular adaptor activity"/>
    <property type="evidence" value="ECO:0007669"/>
    <property type="project" value="TreeGrafter"/>
</dbReference>
<proteinExistence type="inferred from homology"/>
<evidence type="ECO:0000256" key="4">
    <source>
        <dbReference type="ARBA" id="ARBA00023034"/>
    </source>
</evidence>
<dbReference type="CTD" id="858"/>
<dbReference type="InterPro" id="IPR001612">
    <property type="entry name" value="Caveolin"/>
</dbReference>
<comment type="similarity">
    <text evidence="2 6">Belongs to the caveolin family.</text>
</comment>
<evidence type="ECO:0000256" key="6">
    <source>
        <dbReference type="RuleBase" id="RU000680"/>
    </source>
</evidence>
<dbReference type="PANTHER" id="PTHR10844">
    <property type="entry name" value="CAVEOLIN"/>
    <property type="match status" value="1"/>
</dbReference>
<dbReference type="GO" id="GO:0005901">
    <property type="term" value="C:caveola"/>
    <property type="evidence" value="ECO:0007669"/>
    <property type="project" value="UniProtKB-SubCell"/>
</dbReference>
<dbReference type="KEGG" id="asn:102368692"/>
<dbReference type="STRING" id="38654.A0A3Q0GP26"/>
<evidence type="ECO:0000256" key="8">
    <source>
        <dbReference type="SAM" id="Phobius"/>
    </source>
</evidence>
<comment type="subcellular location">
    <subcellularLocation>
        <location evidence="1 6">Cell membrane</location>
        <topology evidence="1 6">Peripheral membrane protein</topology>
    </subcellularLocation>
    <subcellularLocation>
        <location evidence="6">Golgi apparatus membrane</location>
        <topology evidence="6">Peripheral membrane protein</topology>
    </subcellularLocation>
    <subcellularLocation>
        <location evidence="6">Membrane</location>
        <location evidence="6">Caveola</location>
        <topology evidence="6">Peripheral membrane protein</topology>
    </subcellularLocation>
</comment>
<evidence type="ECO:0000256" key="2">
    <source>
        <dbReference type="ARBA" id="ARBA00010988"/>
    </source>
</evidence>
<keyword evidence="8" id="KW-0812">Transmembrane</keyword>
<feature type="non-terminal residue" evidence="10">
    <location>
        <position position="1"/>
    </location>
</feature>
<dbReference type="GO" id="GO:0030154">
    <property type="term" value="P:cell differentiation"/>
    <property type="evidence" value="ECO:0007669"/>
    <property type="project" value="TreeGrafter"/>
</dbReference>
<protein>
    <recommendedName>
        <fullName evidence="6">Caveolin</fullName>
    </recommendedName>
</protein>
<keyword evidence="5 6" id="KW-0472">Membrane</keyword>
<dbReference type="GO" id="GO:0001937">
    <property type="term" value="P:negative regulation of endothelial cell proliferation"/>
    <property type="evidence" value="ECO:0007669"/>
    <property type="project" value="TreeGrafter"/>
</dbReference>
<dbReference type="RefSeq" id="XP_025059943.1">
    <property type="nucleotide sequence ID" value="XM_025204158.1"/>
</dbReference>
<dbReference type="GO" id="GO:0008286">
    <property type="term" value="P:insulin receptor signaling pathway"/>
    <property type="evidence" value="ECO:0007669"/>
    <property type="project" value="TreeGrafter"/>
</dbReference>
<keyword evidence="8" id="KW-1133">Transmembrane helix</keyword>
<feature type="region of interest" description="Disordered" evidence="7">
    <location>
        <begin position="1"/>
        <end position="27"/>
    </location>
</feature>